<keyword evidence="3" id="KW-1185">Reference proteome</keyword>
<dbReference type="Proteomes" id="UP001497457">
    <property type="component" value="Chromosome 7b"/>
</dbReference>
<reference evidence="2" key="1">
    <citation type="submission" date="2024-10" db="EMBL/GenBank/DDBJ databases">
        <authorList>
            <person name="Ryan C."/>
        </authorList>
    </citation>
    <scope>NUCLEOTIDE SEQUENCE [LARGE SCALE GENOMIC DNA]</scope>
</reference>
<accession>A0ABC9FWJ8</accession>
<evidence type="ECO:0000256" key="1">
    <source>
        <dbReference type="SAM" id="MobiDB-lite"/>
    </source>
</evidence>
<feature type="compositionally biased region" description="Basic and acidic residues" evidence="1">
    <location>
        <begin position="208"/>
        <end position="220"/>
    </location>
</feature>
<feature type="compositionally biased region" description="Basic and acidic residues" evidence="1">
    <location>
        <begin position="227"/>
        <end position="236"/>
    </location>
</feature>
<organism evidence="2 3">
    <name type="scientific">Urochloa decumbens</name>
    <dbReference type="NCBI Taxonomy" id="240449"/>
    <lineage>
        <taxon>Eukaryota</taxon>
        <taxon>Viridiplantae</taxon>
        <taxon>Streptophyta</taxon>
        <taxon>Embryophyta</taxon>
        <taxon>Tracheophyta</taxon>
        <taxon>Spermatophyta</taxon>
        <taxon>Magnoliopsida</taxon>
        <taxon>Liliopsida</taxon>
        <taxon>Poales</taxon>
        <taxon>Poaceae</taxon>
        <taxon>PACMAD clade</taxon>
        <taxon>Panicoideae</taxon>
        <taxon>Panicodae</taxon>
        <taxon>Paniceae</taxon>
        <taxon>Melinidinae</taxon>
        <taxon>Urochloa</taxon>
    </lineage>
</organism>
<feature type="region of interest" description="Disordered" evidence="1">
    <location>
        <begin position="200"/>
        <end position="242"/>
    </location>
</feature>
<name>A0ABC9FWJ8_9POAL</name>
<protein>
    <submittedName>
        <fullName evidence="2">Uncharacterized protein</fullName>
    </submittedName>
</protein>
<sequence>MVCSRLEPRARPMRSIGHERRRRAFGTVRPVRLRPLGDDGEQRRQPRLELLVLPPHVAAVVDELRRRVAGVRPGVVRLRGEVALGRPRLDAVLPAERGPHRGEPGDLEQRLVMDQRAAVVGEVGRVPAHRVVGGEDGQDGVHGAEHGLVHGVHGVDEHVDGRELAAGAAASIAGRIEALVEEREVGDAPDGVELGGLVQEPADAEPEVAEHRYPPQDHAVRVTVPHAPDEKLDDHNQSGQVY</sequence>
<gene>
    <name evidence="2" type="ORF">URODEC1_LOCUS109925</name>
</gene>
<evidence type="ECO:0000313" key="3">
    <source>
        <dbReference type="Proteomes" id="UP001497457"/>
    </source>
</evidence>
<evidence type="ECO:0000313" key="2">
    <source>
        <dbReference type="EMBL" id="CAL5083427.1"/>
    </source>
</evidence>
<dbReference type="AlphaFoldDB" id="A0ABC9FWJ8"/>
<dbReference type="EMBL" id="OZ075117">
    <property type="protein sequence ID" value="CAL5083427.1"/>
    <property type="molecule type" value="Genomic_DNA"/>
</dbReference>
<proteinExistence type="predicted"/>